<dbReference type="OrthoDB" id="435460at2759"/>
<dbReference type="InterPro" id="IPR021661">
    <property type="entry name" value="Rap1_C"/>
</dbReference>
<protein>
    <recommendedName>
        <fullName evidence="8">DNA-binding protein RAP1</fullName>
    </recommendedName>
</protein>
<evidence type="ECO:0000313" key="12">
    <source>
        <dbReference type="Proteomes" id="UP000824596"/>
    </source>
</evidence>
<dbReference type="PANTHER" id="PTHR16466">
    <property type="entry name" value="TELOMERE REPEAT-BINDING FACTOR 2-INTERACTING PROTEIN 1"/>
    <property type="match status" value="1"/>
</dbReference>
<dbReference type="AlphaFoldDB" id="A0A9P8MNH7"/>
<dbReference type="RefSeq" id="XP_044716186.1">
    <property type="nucleotide sequence ID" value="XM_044868831.1"/>
</dbReference>
<dbReference type="GO" id="GO:0010833">
    <property type="term" value="P:telomere maintenance via telomere lengthening"/>
    <property type="evidence" value="ECO:0007669"/>
    <property type="project" value="UniProtKB-UniRule"/>
</dbReference>
<dbReference type="InterPro" id="IPR039595">
    <property type="entry name" value="TE2IP/Rap1"/>
</dbReference>
<dbReference type="Gene3D" id="1.10.10.2170">
    <property type="match status" value="1"/>
</dbReference>
<dbReference type="GO" id="GO:0042162">
    <property type="term" value="F:telomeric DNA binding"/>
    <property type="evidence" value="ECO:0007669"/>
    <property type="project" value="TreeGrafter"/>
</dbReference>
<dbReference type="Pfam" id="PF08914">
    <property type="entry name" value="Myb_Rap1"/>
    <property type="match status" value="1"/>
</dbReference>
<dbReference type="SUPFAM" id="SSF46689">
    <property type="entry name" value="Homeodomain-like"/>
    <property type="match status" value="1"/>
</dbReference>
<sequence>MAASGVTYDGVPSAQGGNIFKDIKFWVSHRVPQRPAILGHITSNGGVIKPLEKDADMLIADCARKDAPADSYSWKFITDSIAKGIIQLEDRYCIGVNRSEPRPARPGRSTKSTRTPFTLADDVSLARWVLSFSGNRTGNAIYLEFEGKNSRHTWQSWRNRYMKALMPRGEDSLRKLANQELPAGDPEESRNAPRANQGPSRVGKPSVKSRQDRTPGPAAPRAFLSSPAQAATRTPRTASPIGKEKVPPDNQAPPPASPETREDDGSFVEIQSFYDNLHMFREENNLETQDEHKIGRKIVGLWELSAAALKQDVPRVSLDDVDWSLVAKDLGYDPDLEHEVPFELRQCFEANLAEFCEAMESFDGDADESDQVSELASPRQAHRGLGNDLQSSPLAQVVGRKRSLDSGPSSSGRTTKRRRGPSRDVEIPATPEDKVGFTDRRKSLQTQSPSIRRNIVATVEQARGAGASRRVPSRPSAQHADERAMSTERGAGFESQARPSADSEAPQDQDDMTPSQQLHFEEFDSSPIPLHMANGRSDAALEPAMGTPRPRHTANAAALTAGPQANTKASRRSLPASFGAPASRALGRPADESAGPHRQFQAPPAAESRNPPREGPKRSRITEHVEYYESLGYSNHIVVEALKRTSMTPGGLAPLVMQSLKDGQGVPTHHQGVWTDRDDKGLRMVDNVNVKDVVSTPRESRKASKELARLTQKHGLEGIQLRRLFLEADTAGED</sequence>
<comment type="subcellular location">
    <subcellularLocation>
        <location evidence="8">Nucleus</location>
    </subcellularLocation>
    <subcellularLocation>
        <location evidence="8">Chromosome</location>
        <location evidence="8">Telomere</location>
    </subcellularLocation>
</comment>
<proteinExistence type="inferred from homology"/>
<dbReference type="SMART" id="SM01014">
    <property type="entry name" value="ARID"/>
    <property type="match status" value="1"/>
</dbReference>
<feature type="compositionally biased region" description="Basic and acidic residues" evidence="9">
    <location>
        <begin position="421"/>
        <end position="442"/>
    </location>
</feature>
<feature type="region of interest" description="Disordered" evidence="9">
    <location>
        <begin position="181"/>
        <end position="265"/>
    </location>
</feature>
<comment type="similarity">
    <text evidence="1 8">Belongs to the RAP1 family.</text>
</comment>
<dbReference type="PANTHER" id="PTHR16466:SF6">
    <property type="entry name" value="TELOMERIC REPEAT-BINDING FACTOR 2-INTERACTING PROTEIN 1"/>
    <property type="match status" value="1"/>
</dbReference>
<keyword evidence="3 8" id="KW-0779">Telomere</keyword>
<dbReference type="InterPro" id="IPR001357">
    <property type="entry name" value="BRCT_dom"/>
</dbReference>
<dbReference type="InterPro" id="IPR009057">
    <property type="entry name" value="Homeodomain-like_sf"/>
</dbReference>
<accession>A0A9P8MNH7</accession>
<evidence type="ECO:0000256" key="3">
    <source>
        <dbReference type="ARBA" id="ARBA00022895"/>
    </source>
</evidence>
<evidence type="ECO:0000256" key="2">
    <source>
        <dbReference type="ARBA" id="ARBA00022454"/>
    </source>
</evidence>
<keyword evidence="12" id="KW-1185">Reference proteome</keyword>
<feature type="compositionally biased region" description="Basic and acidic residues" evidence="9">
    <location>
        <begin position="610"/>
        <end position="620"/>
    </location>
</feature>
<dbReference type="Gene3D" id="1.10.10.60">
    <property type="entry name" value="Homeodomain-like"/>
    <property type="match status" value="1"/>
</dbReference>
<dbReference type="Gene3D" id="1.10.150.60">
    <property type="entry name" value="ARID DNA-binding domain"/>
    <property type="match status" value="1"/>
</dbReference>
<dbReference type="PROSITE" id="PS51011">
    <property type="entry name" value="ARID"/>
    <property type="match status" value="1"/>
</dbReference>
<feature type="compositionally biased region" description="Low complexity" evidence="9">
    <location>
        <begin position="226"/>
        <end position="240"/>
    </location>
</feature>
<evidence type="ECO:0000313" key="11">
    <source>
        <dbReference type="EMBL" id="KAH0958673.1"/>
    </source>
</evidence>
<evidence type="ECO:0000256" key="4">
    <source>
        <dbReference type="ARBA" id="ARBA00023015"/>
    </source>
</evidence>
<feature type="region of interest" description="Disordered" evidence="9">
    <location>
        <begin position="363"/>
        <end position="620"/>
    </location>
</feature>
<dbReference type="Proteomes" id="UP000824596">
    <property type="component" value="Unassembled WGS sequence"/>
</dbReference>
<comment type="caution">
    <text evidence="11">The sequence shown here is derived from an EMBL/GenBank/DDBJ whole genome shotgun (WGS) entry which is preliminary data.</text>
</comment>
<name>A0A9P8MNH7_9HYPO</name>
<dbReference type="InterPro" id="IPR038104">
    <property type="entry name" value="Rap1_C_sf"/>
</dbReference>
<evidence type="ECO:0000256" key="1">
    <source>
        <dbReference type="ARBA" id="ARBA00010467"/>
    </source>
</evidence>
<gene>
    <name evidence="11" type="ORF">HRG_10360</name>
</gene>
<evidence type="ECO:0000256" key="5">
    <source>
        <dbReference type="ARBA" id="ARBA00023159"/>
    </source>
</evidence>
<keyword evidence="2 8" id="KW-0158">Chromosome</keyword>
<evidence type="ECO:0000256" key="7">
    <source>
        <dbReference type="ARBA" id="ARBA00023242"/>
    </source>
</evidence>
<keyword evidence="4" id="KW-0805">Transcription regulation</keyword>
<dbReference type="SUPFAM" id="SSF46774">
    <property type="entry name" value="ARID-like"/>
    <property type="match status" value="1"/>
</dbReference>
<reference evidence="11" key="1">
    <citation type="submission" date="2021-09" db="EMBL/GenBank/DDBJ databases">
        <title>A high-quality genome of the endoparasitic fungus Hirsutella rhossiliensis with a comparison of Hirsutella genomes reveals transposable elements contributing to genome size variation.</title>
        <authorList>
            <person name="Lin R."/>
            <person name="Jiao Y."/>
            <person name="Sun X."/>
            <person name="Ling J."/>
            <person name="Xie B."/>
            <person name="Cheng X."/>
        </authorList>
    </citation>
    <scope>NUCLEOTIDE SEQUENCE</scope>
    <source>
        <strain evidence="11">HR02</strain>
    </source>
</reference>
<keyword evidence="6" id="KW-0804">Transcription</keyword>
<dbReference type="Pfam" id="PF01388">
    <property type="entry name" value="ARID"/>
    <property type="match status" value="1"/>
</dbReference>
<evidence type="ECO:0000259" key="10">
    <source>
        <dbReference type="PROSITE" id="PS51011"/>
    </source>
</evidence>
<keyword evidence="5" id="KW-0010">Activator</keyword>
<evidence type="ECO:0000256" key="8">
    <source>
        <dbReference type="RuleBase" id="RU367107"/>
    </source>
</evidence>
<dbReference type="CDD" id="cd11655">
    <property type="entry name" value="rap1_myb-like"/>
    <property type="match status" value="1"/>
</dbReference>
<dbReference type="GO" id="GO:0031848">
    <property type="term" value="P:protection from non-homologous end joining at telomere"/>
    <property type="evidence" value="ECO:0007669"/>
    <property type="project" value="TreeGrafter"/>
</dbReference>
<keyword evidence="7 8" id="KW-0539">Nucleus</keyword>
<dbReference type="Pfam" id="PF11626">
    <property type="entry name" value="Rap1_C"/>
    <property type="match status" value="1"/>
</dbReference>
<comment type="subunit">
    <text evidence="8">Homodimer.</text>
</comment>
<dbReference type="InterPro" id="IPR036431">
    <property type="entry name" value="ARID_dom_sf"/>
</dbReference>
<dbReference type="EMBL" id="JAIZPD010000015">
    <property type="protein sequence ID" value="KAH0958673.1"/>
    <property type="molecule type" value="Genomic_DNA"/>
</dbReference>
<evidence type="ECO:0000256" key="9">
    <source>
        <dbReference type="SAM" id="MobiDB-lite"/>
    </source>
</evidence>
<feature type="domain" description="ARID" evidence="10">
    <location>
        <begin position="267"/>
        <end position="360"/>
    </location>
</feature>
<evidence type="ECO:0000256" key="6">
    <source>
        <dbReference type="ARBA" id="ARBA00023163"/>
    </source>
</evidence>
<dbReference type="GeneID" id="68359489"/>
<dbReference type="GO" id="GO:0070187">
    <property type="term" value="C:shelterin complex"/>
    <property type="evidence" value="ECO:0007669"/>
    <property type="project" value="TreeGrafter"/>
</dbReference>
<dbReference type="Pfam" id="PF16589">
    <property type="entry name" value="BRCT_2"/>
    <property type="match status" value="1"/>
</dbReference>
<organism evidence="11 12">
    <name type="scientific">Hirsutella rhossiliensis</name>
    <dbReference type="NCBI Taxonomy" id="111463"/>
    <lineage>
        <taxon>Eukaryota</taxon>
        <taxon>Fungi</taxon>
        <taxon>Dikarya</taxon>
        <taxon>Ascomycota</taxon>
        <taxon>Pezizomycotina</taxon>
        <taxon>Sordariomycetes</taxon>
        <taxon>Hypocreomycetidae</taxon>
        <taxon>Hypocreales</taxon>
        <taxon>Ophiocordycipitaceae</taxon>
        <taxon>Hirsutella</taxon>
    </lineage>
</organism>
<comment type="function">
    <text evidence="8">Involved in the regulation of telomere length, clustering and has a specific role in telomere position effect (TPE).</text>
</comment>
<dbReference type="InterPro" id="IPR001606">
    <property type="entry name" value="ARID_dom"/>
</dbReference>
<dbReference type="InterPro" id="IPR015010">
    <property type="entry name" value="TERF2IP_Myb"/>
</dbReference>